<evidence type="ECO:0000256" key="3">
    <source>
        <dbReference type="ARBA" id="ARBA00022840"/>
    </source>
</evidence>
<dbReference type="CDD" id="cd03219">
    <property type="entry name" value="ABC_Mj1267_LivG_branched"/>
    <property type="match status" value="1"/>
</dbReference>
<keyword evidence="2" id="KW-0547">Nucleotide-binding</keyword>
<keyword evidence="3 5" id="KW-0067">ATP-binding</keyword>
<dbReference type="PROSITE" id="PS50893">
    <property type="entry name" value="ABC_TRANSPORTER_2"/>
    <property type="match status" value="1"/>
</dbReference>
<dbReference type="Gene3D" id="3.40.50.300">
    <property type="entry name" value="P-loop containing nucleotide triphosphate hydrolases"/>
    <property type="match status" value="1"/>
</dbReference>
<evidence type="ECO:0000313" key="5">
    <source>
        <dbReference type="EMBL" id="SFG45214.1"/>
    </source>
</evidence>
<evidence type="ECO:0000259" key="4">
    <source>
        <dbReference type="PROSITE" id="PS50893"/>
    </source>
</evidence>
<dbReference type="GO" id="GO:0005304">
    <property type="term" value="F:L-valine transmembrane transporter activity"/>
    <property type="evidence" value="ECO:0007669"/>
    <property type="project" value="TreeGrafter"/>
</dbReference>
<dbReference type="GO" id="GO:0015188">
    <property type="term" value="F:L-isoleucine transmembrane transporter activity"/>
    <property type="evidence" value="ECO:0007669"/>
    <property type="project" value="TreeGrafter"/>
</dbReference>
<dbReference type="InterPro" id="IPR032823">
    <property type="entry name" value="BCA_ABC_TP_C"/>
</dbReference>
<dbReference type="GO" id="GO:1903805">
    <property type="term" value="P:L-valine import across plasma membrane"/>
    <property type="evidence" value="ECO:0007669"/>
    <property type="project" value="TreeGrafter"/>
</dbReference>
<dbReference type="FunFam" id="3.40.50.300:FF:000421">
    <property type="entry name" value="Branched-chain amino acid ABC transporter ATP-binding protein"/>
    <property type="match status" value="1"/>
</dbReference>
<name>A0A1I2RX43_9FIRM</name>
<keyword evidence="6" id="KW-1185">Reference proteome</keyword>
<evidence type="ECO:0000313" key="6">
    <source>
        <dbReference type="Proteomes" id="UP000199337"/>
    </source>
</evidence>
<evidence type="ECO:0000256" key="1">
    <source>
        <dbReference type="ARBA" id="ARBA00022448"/>
    </source>
</evidence>
<dbReference type="EMBL" id="FOOX01000005">
    <property type="protein sequence ID" value="SFG45214.1"/>
    <property type="molecule type" value="Genomic_DNA"/>
</dbReference>
<protein>
    <submittedName>
        <fullName evidence="5">Amino acid/amide ABC transporter ATP-binding protein 1, HAAT family (TC 3.A.1.4.-)</fullName>
    </submittedName>
</protein>
<dbReference type="PANTHER" id="PTHR45772">
    <property type="entry name" value="CONSERVED COMPONENT OF ABC TRANSPORTER FOR NATURAL AMINO ACIDS-RELATED"/>
    <property type="match status" value="1"/>
</dbReference>
<dbReference type="GO" id="GO:1903806">
    <property type="term" value="P:L-isoleucine import across plasma membrane"/>
    <property type="evidence" value="ECO:0007669"/>
    <property type="project" value="TreeGrafter"/>
</dbReference>
<dbReference type="InterPro" id="IPR003593">
    <property type="entry name" value="AAA+_ATPase"/>
</dbReference>
<dbReference type="RefSeq" id="WP_165613435.1">
    <property type="nucleotide sequence ID" value="NZ_FOOX01000005.1"/>
</dbReference>
<dbReference type="STRING" id="341036.SAMN05660649_01666"/>
<dbReference type="Pfam" id="PF12399">
    <property type="entry name" value="BCA_ABC_TP_C"/>
    <property type="match status" value="1"/>
</dbReference>
<dbReference type="Proteomes" id="UP000199337">
    <property type="component" value="Unassembled WGS sequence"/>
</dbReference>
<dbReference type="InterPro" id="IPR051120">
    <property type="entry name" value="ABC_AA/LPS_Transport"/>
</dbReference>
<dbReference type="SUPFAM" id="SSF52540">
    <property type="entry name" value="P-loop containing nucleoside triphosphate hydrolases"/>
    <property type="match status" value="1"/>
</dbReference>
<dbReference type="PANTHER" id="PTHR45772:SF7">
    <property type="entry name" value="AMINO ACID ABC TRANSPORTER ATP-BINDING PROTEIN"/>
    <property type="match status" value="1"/>
</dbReference>
<dbReference type="InterPro" id="IPR027417">
    <property type="entry name" value="P-loop_NTPase"/>
</dbReference>
<organism evidence="5 6">
    <name type="scientific">Desulfotruncus arcticus DSM 17038</name>
    <dbReference type="NCBI Taxonomy" id="1121424"/>
    <lineage>
        <taxon>Bacteria</taxon>
        <taxon>Bacillati</taxon>
        <taxon>Bacillota</taxon>
        <taxon>Clostridia</taxon>
        <taxon>Eubacteriales</taxon>
        <taxon>Desulfallaceae</taxon>
        <taxon>Desulfotruncus</taxon>
    </lineage>
</organism>
<dbReference type="AlphaFoldDB" id="A0A1I2RX43"/>
<proteinExistence type="predicted"/>
<accession>A0A1I2RX43</accession>
<dbReference type="GO" id="GO:0005524">
    <property type="term" value="F:ATP binding"/>
    <property type="evidence" value="ECO:0007669"/>
    <property type="project" value="UniProtKB-KW"/>
</dbReference>
<gene>
    <name evidence="5" type="ORF">SAMN05660649_01666</name>
</gene>
<dbReference type="Pfam" id="PF00005">
    <property type="entry name" value="ABC_tran"/>
    <property type="match status" value="1"/>
</dbReference>
<dbReference type="GO" id="GO:0005886">
    <property type="term" value="C:plasma membrane"/>
    <property type="evidence" value="ECO:0007669"/>
    <property type="project" value="TreeGrafter"/>
</dbReference>
<dbReference type="GO" id="GO:0042941">
    <property type="term" value="P:D-alanine transmembrane transport"/>
    <property type="evidence" value="ECO:0007669"/>
    <property type="project" value="TreeGrafter"/>
</dbReference>
<dbReference type="GO" id="GO:0016887">
    <property type="term" value="F:ATP hydrolysis activity"/>
    <property type="evidence" value="ECO:0007669"/>
    <property type="project" value="InterPro"/>
</dbReference>
<feature type="domain" description="ABC transporter" evidence="4">
    <location>
        <begin position="4"/>
        <end position="251"/>
    </location>
</feature>
<dbReference type="InterPro" id="IPR003439">
    <property type="entry name" value="ABC_transporter-like_ATP-bd"/>
</dbReference>
<dbReference type="SMART" id="SM00382">
    <property type="entry name" value="AAA"/>
    <property type="match status" value="1"/>
</dbReference>
<reference evidence="6" key="1">
    <citation type="submission" date="2016-10" db="EMBL/GenBank/DDBJ databases">
        <authorList>
            <person name="Varghese N."/>
            <person name="Submissions S."/>
        </authorList>
    </citation>
    <scope>NUCLEOTIDE SEQUENCE [LARGE SCALE GENOMIC DNA]</scope>
    <source>
        <strain evidence="6">DSM 17038</strain>
    </source>
</reference>
<evidence type="ECO:0000256" key="2">
    <source>
        <dbReference type="ARBA" id="ARBA00022741"/>
    </source>
</evidence>
<keyword evidence="1" id="KW-0813">Transport</keyword>
<dbReference type="GO" id="GO:0015808">
    <property type="term" value="P:L-alanine transport"/>
    <property type="evidence" value="ECO:0007669"/>
    <property type="project" value="TreeGrafter"/>
</dbReference>
<dbReference type="GO" id="GO:0015192">
    <property type="term" value="F:L-phenylalanine transmembrane transporter activity"/>
    <property type="evidence" value="ECO:0007669"/>
    <property type="project" value="TreeGrafter"/>
</dbReference>
<sequence length="254" mass="27981">MPLLELNEVTIKFGGLIAVDSVDLTIEKGQIQALIGPNGAGKSTVFNLVTGIYPPTSGTISFKGQTINGKKPYNITKLGIARTFQNIRLFNELTVLDNVKIGRHCRSKAGPFGGIIQPPSVKREEKEIEQRSLECLRLMDLGDKAEELARNLPYGEQRRLEIARAMASDPEILLLDEPAAGMNPQEKMVLVEKIKKIREMGLTIFLVEHDMKFVMGISDRVAVLDYGKKIADGPPDAVQKNPEVIAAYLGKEVI</sequence>